<dbReference type="AlphaFoldDB" id="A0AAE0Z4Y3"/>
<gene>
    <name evidence="1" type="ORF">RRG08_014173</name>
</gene>
<accession>A0AAE0Z4Y3</accession>
<name>A0AAE0Z4Y3_9GAST</name>
<evidence type="ECO:0000313" key="1">
    <source>
        <dbReference type="EMBL" id="KAK3762849.1"/>
    </source>
</evidence>
<dbReference type="EMBL" id="JAWDGP010004630">
    <property type="protein sequence ID" value="KAK3762849.1"/>
    <property type="molecule type" value="Genomic_DNA"/>
</dbReference>
<organism evidence="1 2">
    <name type="scientific">Elysia crispata</name>
    <name type="common">lettuce slug</name>
    <dbReference type="NCBI Taxonomy" id="231223"/>
    <lineage>
        <taxon>Eukaryota</taxon>
        <taxon>Metazoa</taxon>
        <taxon>Spiralia</taxon>
        <taxon>Lophotrochozoa</taxon>
        <taxon>Mollusca</taxon>
        <taxon>Gastropoda</taxon>
        <taxon>Heterobranchia</taxon>
        <taxon>Euthyneura</taxon>
        <taxon>Panpulmonata</taxon>
        <taxon>Sacoglossa</taxon>
        <taxon>Placobranchoidea</taxon>
        <taxon>Plakobranchidae</taxon>
        <taxon>Elysia</taxon>
    </lineage>
</organism>
<protein>
    <submittedName>
        <fullName evidence="1">Uncharacterized protein</fullName>
    </submittedName>
</protein>
<dbReference type="Proteomes" id="UP001283361">
    <property type="component" value="Unassembled WGS sequence"/>
</dbReference>
<reference evidence="1" key="1">
    <citation type="journal article" date="2023" name="G3 (Bethesda)">
        <title>A reference genome for the long-term kleptoplast-retaining sea slug Elysia crispata morphotype clarki.</title>
        <authorList>
            <person name="Eastman K.E."/>
            <person name="Pendleton A.L."/>
            <person name="Shaikh M.A."/>
            <person name="Suttiyut T."/>
            <person name="Ogas R."/>
            <person name="Tomko P."/>
            <person name="Gavelis G."/>
            <person name="Widhalm J.R."/>
            <person name="Wisecaver J.H."/>
        </authorList>
    </citation>
    <scope>NUCLEOTIDE SEQUENCE</scope>
    <source>
        <strain evidence="1">ECLA1</strain>
    </source>
</reference>
<evidence type="ECO:0000313" key="2">
    <source>
        <dbReference type="Proteomes" id="UP001283361"/>
    </source>
</evidence>
<keyword evidence="2" id="KW-1185">Reference proteome</keyword>
<comment type="caution">
    <text evidence="1">The sequence shown here is derived from an EMBL/GenBank/DDBJ whole genome shotgun (WGS) entry which is preliminary data.</text>
</comment>
<sequence length="112" mass="12591">MITSYVKVSNRIYHRFLCEGPFTGKISSLDCQVPNRLRSAHLFGPYTGKISSLDCQAPKQAPTRARSAHLIVRPHTQARSAHLIVKPYQGKVSSLDCKTHTRVRSAQLFLRS</sequence>
<proteinExistence type="predicted"/>